<keyword evidence="11" id="KW-1185">Reference proteome</keyword>
<comment type="catalytic activity">
    <reaction evidence="4 5">
        <text>[protein]-L-glutamate 5-O-methyl ester + H2O = L-glutamyl-[protein] + methanol + H(+)</text>
        <dbReference type="Rhea" id="RHEA:23236"/>
        <dbReference type="Rhea" id="RHEA-COMP:10208"/>
        <dbReference type="Rhea" id="RHEA-COMP:10311"/>
        <dbReference type="ChEBI" id="CHEBI:15377"/>
        <dbReference type="ChEBI" id="CHEBI:15378"/>
        <dbReference type="ChEBI" id="CHEBI:17790"/>
        <dbReference type="ChEBI" id="CHEBI:29973"/>
        <dbReference type="ChEBI" id="CHEBI:82795"/>
        <dbReference type="EC" id="3.1.1.61"/>
    </reaction>
</comment>
<feature type="modified residue" description="4-aspartylphosphate" evidence="5 7">
    <location>
        <position position="55"/>
    </location>
</feature>
<comment type="catalytic activity">
    <reaction evidence="5">
        <text>L-glutaminyl-[protein] + H2O = L-glutamyl-[protein] + NH4(+)</text>
        <dbReference type="Rhea" id="RHEA:16441"/>
        <dbReference type="Rhea" id="RHEA-COMP:10207"/>
        <dbReference type="Rhea" id="RHEA-COMP:10208"/>
        <dbReference type="ChEBI" id="CHEBI:15377"/>
        <dbReference type="ChEBI" id="CHEBI:28938"/>
        <dbReference type="ChEBI" id="CHEBI:29973"/>
        <dbReference type="ChEBI" id="CHEBI:30011"/>
        <dbReference type="EC" id="3.5.1.44"/>
    </reaction>
</comment>
<dbReference type="PANTHER" id="PTHR42872:SF6">
    <property type="entry name" value="PROTEIN-GLUTAMATE METHYLESTERASE_PROTEIN-GLUTAMINE GLUTAMINASE"/>
    <property type="match status" value="1"/>
</dbReference>
<dbReference type="CDD" id="cd17541">
    <property type="entry name" value="REC_CheB-like"/>
    <property type="match status" value="1"/>
</dbReference>
<evidence type="ECO:0000256" key="2">
    <source>
        <dbReference type="ARBA" id="ARBA00022500"/>
    </source>
</evidence>
<evidence type="ECO:0000256" key="6">
    <source>
        <dbReference type="PROSITE-ProRule" id="PRU00050"/>
    </source>
</evidence>
<feature type="active site" evidence="5 6">
    <location>
        <position position="187"/>
    </location>
</feature>
<comment type="PTM">
    <text evidence="5">Phosphorylated by CheA. Phosphorylation of the N-terminal regulatory domain activates the methylesterase activity.</text>
</comment>
<dbReference type="Pfam" id="PF00072">
    <property type="entry name" value="Response_reg"/>
    <property type="match status" value="1"/>
</dbReference>
<evidence type="ECO:0000313" key="10">
    <source>
        <dbReference type="EMBL" id="ABC64342.1"/>
    </source>
</evidence>
<comment type="subcellular location">
    <subcellularLocation>
        <location evidence="5">Cytoplasm</location>
    </subcellularLocation>
</comment>
<dbReference type="STRING" id="314225.ELI_11250"/>
<feature type="active site" evidence="5 6">
    <location>
        <position position="160"/>
    </location>
</feature>
<dbReference type="EC" id="3.5.1.44" evidence="5"/>
<reference evidence="11" key="1">
    <citation type="journal article" date="2009" name="J. Bacteriol.">
        <title>Complete genome sequence of Erythrobacter litoralis HTCC2594.</title>
        <authorList>
            <person name="Oh H.M."/>
            <person name="Giovannoni S.J."/>
            <person name="Ferriera S."/>
            <person name="Johnson J."/>
            <person name="Cho J.C."/>
        </authorList>
    </citation>
    <scope>NUCLEOTIDE SEQUENCE [LARGE SCALE GENOMIC DNA]</scope>
    <source>
        <strain evidence="11">HTCC2594</strain>
    </source>
</reference>
<dbReference type="CDD" id="cd16432">
    <property type="entry name" value="CheB_Rec"/>
    <property type="match status" value="1"/>
</dbReference>
<organism evidence="10 11">
    <name type="scientific">Erythrobacter litoralis (strain HTCC2594)</name>
    <dbReference type="NCBI Taxonomy" id="314225"/>
    <lineage>
        <taxon>Bacteria</taxon>
        <taxon>Pseudomonadati</taxon>
        <taxon>Pseudomonadota</taxon>
        <taxon>Alphaproteobacteria</taxon>
        <taxon>Sphingomonadales</taxon>
        <taxon>Erythrobacteraceae</taxon>
        <taxon>Erythrobacter/Porphyrobacter group</taxon>
        <taxon>Erythrobacter</taxon>
    </lineage>
</organism>
<dbReference type="Proteomes" id="UP000008808">
    <property type="component" value="Chromosome"/>
</dbReference>
<comment type="similarity">
    <text evidence="5">Belongs to the CheB family.</text>
</comment>
<name>Q2N7J9_ERYLH</name>
<dbReference type="SMART" id="SM00448">
    <property type="entry name" value="REC"/>
    <property type="match status" value="1"/>
</dbReference>
<keyword evidence="3 5" id="KW-0378">Hydrolase</keyword>
<dbReference type="GO" id="GO:0006935">
    <property type="term" value="P:chemotaxis"/>
    <property type="evidence" value="ECO:0007669"/>
    <property type="project" value="UniProtKB-UniRule"/>
</dbReference>
<evidence type="ECO:0000256" key="4">
    <source>
        <dbReference type="ARBA" id="ARBA00048267"/>
    </source>
</evidence>
<feature type="domain" description="Response regulatory" evidence="8">
    <location>
        <begin position="4"/>
        <end position="122"/>
    </location>
</feature>
<dbReference type="GO" id="GO:0008984">
    <property type="term" value="F:protein-glutamate methylesterase activity"/>
    <property type="evidence" value="ECO:0007669"/>
    <property type="project" value="UniProtKB-UniRule"/>
</dbReference>
<dbReference type="KEGG" id="eli:ELI_11250"/>
<feature type="domain" description="CheB-type methylesterase" evidence="9">
    <location>
        <begin position="145"/>
        <end position="341"/>
    </location>
</feature>
<dbReference type="HAMAP" id="MF_00099">
    <property type="entry name" value="CheB_chemtxs"/>
    <property type="match status" value="1"/>
</dbReference>
<dbReference type="InterPro" id="IPR011006">
    <property type="entry name" value="CheY-like_superfamily"/>
</dbReference>
<dbReference type="HOGENOM" id="CLU_000445_51_0_5"/>
<keyword evidence="2 5" id="KW-0145">Chemotaxis</keyword>
<evidence type="ECO:0000256" key="7">
    <source>
        <dbReference type="PROSITE-ProRule" id="PRU00169"/>
    </source>
</evidence>
<evidence type="ECO:0000313" key="11">
    <source>
        <dbReference type="Proteomes" id="UP000008808"/>
    </source>
</evidence>
<dbReference type="SUPFAM" id="SSF52172">
    <property type="entry name" value="CheY-like"/>
    <property type="match status" value="1"/>
</dbReference>
<dbReference type="EMBL" id="CP000157">
    <property type="protein sequence ID" value="ABC64342.1"/>
    <property type="molecule type" value="Genomic_DNA"/>
</dbReference>
<dbReference type="Gene3D" id="3.40.50.2300">
    <property type="match status" value="1"/>
</dbReference>
<proteinExistence type="inferred from homology"/>
<dbReference type="InterPro" id="IPR001789">
    <property type="entry name" value="Sig_transdc_resp-reg_receiver"/>
</dbReference>
<evidence type="ECO:0000259" key="8">
    <source>
        <dbReference type="PROSITE" id="PS50110"/>
    </source>
</evidence>
<dbReference type="InterPro" id="IPR035909">
    <property type="entry name" value="CheB_C"/>
</dbReference>
<dbReference type="PROSITE" id="PS50122">
    <property type="entry name" value="CHEB"/>
    <property type="match status" value="1"/>
</dbReference>
<dbReference type="Pfam" id="PF01339">
    <property type="entry name" value="CheB_methylest"/>
    <property type="match status" value="1"/>
</dbReference>
<keyword evidence="1 5" id="KW-0963">Cytoplasm</keyword>
<dbReference type="Gene3D" id="3.40.50.180">
    <property type="entry name" value="Methylesterase CheB, C-terminal domain"/>
    <property type="match status" value="1"/>
</dbReference>
<dbReference type="InterPro" id="IPR008248">
    <property type="entry name" value="CheB-like"/>
</dbReference>
<evidence type="ECO:0000259" key="9">
    <source>
        <dbReference type="PROSITE" id="PS50122"/>
    </source>
</evidence>
<dbReference type="GO" id="GO:0050568">
    <property type="term" value="F:protein-glutamine glutaminase activity"/>
    <property type="evidence" value="ECO:0007669"/>
    <property type="project" value="UniProtKB-UniRule"/>
</dbReference>
<dbReference type="InterPro" id="IPR000673">
    <property type="entry name" value="Sig_transdc_resp-reg_Me-estase"/>
</dbReference>
<dbReference type="NCBIfam" id="NF001965">
    <property type="entry name" value="PRK00742.1"/>
    <property type="match status" value="1"/>
</dbReference>
<evidence type="ECO:0000256" key="5">
    <source>
        <dbReference type="HAMAP-Rule" id="MF_00099"/>
    </source>
</evidence>
<dbReference type="GO" id="GO:0005737">
    <property type="term" value="C:cytoplasm"/>
    <property type="evidence" value="ECO:0007669"/>
    <property type="project" value="UniProtKB-SubCell"/>
</dbReference>
<keyword evidence="5 7" id="KW-0597">Phosphoprotein</keyword>
<dbReference type="EC" id="3.1.1.61" evidence="5"/>
<dbReference type="PIRSF" id="PIRSF000876">
    <property type="entry name" value="RR_chemtxs_CheB"/>
    <property type="match status" value="1"/>
</dbReference>
<comment type="function">
    <text evidence="5">Involved in chemotaxis. Part of a chemotaxis signal transduction system that modulates chemotaxis in response to various stimuli. Catalyzes the demethylation of specific methylglutamate residues introduced into the chemoreceptors (methyl-accepting chemotaxis proteins or MCP) by CheR. Also mediates the irreversible deamidation of specific glutamine residues to glutamic acid.</text>
</comment>
<dbReference type="eggNOG" id="COG2201">
    <property type="taxonomic scope" value="Bacteria"/>
</dbReference>
<accession>Q2N7J9</accession>
<feature type="active site" evidence="5 6">
    <location>
        <position position="283"/>
    </location>
</feature>
<dbReference type="SUPFAM" id="SSF52738">
    <property type="entry name" value="Methylesterase CheB, C-terminal domain"/>
    <property type="match status" value="1"/>
</dbReference>
<sequence length="342" mass="34870">MAVRVMIVDDSITARAALARAIDSSGTAKVVGTASSAEVALQLLREQRVDVILLDLEMPGMGGLEALPRLIEASAGAQILVVSSLTTAGAEPTLAAMAMGAADTLAKPRAGDFNEAYRAELLAKLLALAGTADTADLPSSPAVRPATRTIRPELIALGASTGGIHALGRFFAALPQSVTVPMVLTQHLPHSFMPVFARQVSAMAKRPAAIAADGELIRPNTVMIAPGHAHLEVRRSGGALTCALVKFPAPSGCCPSVDPMFESVANVVGHAGLGIVLSGMGRDGALGALQLDRAGGTVLAQNEDSCAVFGMPRGVVEAGIARAIEPPEALARYVANLAGVDA</sequence>
<dbReference type="PROSITE" id="PS50110">
    <property type="entry name" value="RESPONSE_REGULATORY"/>
    <property type="match status" value="1"/>
</dbReference>
<evidence type="ECO:0000256" key="3">
    <source>
        <dbReference type="ARBA" id="ARBA00022801"/>
    </source>
</evidence>
<dbReference type="GO" id="GO:0000156">
    <property type="term" value="F:phosphorelay response regulator activity"/>
    <property type="evidence" value="ECO:0007669"/>
    <property type="project" value="InterPro"/>
</dbReference>
<gene>
    <name evidence="5" type="primary">cheB</name>
    <name evidence="10" type="ordered locus">ELI_11250</name>
</gene>
<dbReference type="PANTHER" id="PTHR42872">
    <property type="entry name" value="PROTEIN-GLUTAMATE METHYLESTERASE/PROTEIN-GLUTAMINE GLUTAMINASE"/>
    <property type="match status" value="1"/>
</dbReference>
<protein>
    <recommendedName>
        <fullName evidence="5">Protein-glutamate methylesterase/protein-glutamine glutaminase</fullName>
        <ecNumber evidence="5">3.1.1.61</ecNumber>
        <ecNumber evidence="5">3.5.1.44</ecNumber>
    </recommendedName>
</protein>
<comment type="domain">
    <text evidence="5">Contains a C-terminal catalytic domain, and an N-terminal region which modulates catalytic activity.</text>
</comment>
<evidence type="ECO:0000256" key="1">
    <source>
        <dbReference type="ARBA" id="ARBA00022490"/>
    </source>
</evidence>
<dbReference type="AlphaFoldDB" id="Q2N7J9"/>